<reference evidence="3" key="1">
    <citation type="submission" date="2021-09" db="EMBL/GenBank/DDBJ databases">
        <authorList>
            <consortium name="AG Swart"/>
            <person name="Singh M."/>
            <person name="Singh A."/>
            <person name="Seah K."/>
            <person name="Emmerich C."/>
        </authorList>
    </citation>
    <scope>NUCLEOTIDE SEQUENCE</scope>
    <source>
        <strain evidence="3">ATCC30299</strain>
    </source>
</reference>
<dbReference type="SMART" id="SM00612">
    <property type="entry name" value="Kelch"/>
    <property type="match status" value="1"/>
</dbReference>
<dbReference type="PANTHER" id="PTHR46344:SF27">
    <property type="entry name" value="KELCH REPEAT SUPERFAMILY PROTEIN"/>
    <property type="match status" value="1"/>
</dbReference>
<dbReference type="SUPFAM" id="SSF50965">
    <property type="entry name" value="Galactose oxidase, central domain"/>
    <property type="match status" value="1"/>
</dbReference>
<protein>
    <recommendedName>
        <fullName evidence="5">Kelch motif family protein</fullName>
    </recommendedName>
</protein>
<sequence>MEYQQYLKPDCMEYQNDSSKHVPKLMQTYQNYASTLNQGDSLYLIDRWNNRTNLLVYNTVSDSKQTKILKTPEPLDCNTCIAQLPNGKLFCYGKNFPISGITLIIDENGGVQKLPSGVSCYWSSAIYFNNNVYCFGGIGRHMNALALSRRFDLDRNRWVELASMPQADCSCSSVIFNGNILISGSCYRSLLLYSIDIDSFSTIPSNFKANTLKILICAERRLYLIECDFYGKLYESDIGSYTFWRIIGRSASFFPFSFQVYWLYNAGQIYIGSIKSNMIAFFKFNLDEQNIVELERFPL</sequence>
<dbReference type="InterPro" id="IPR011043">
    <property type="entry name" value="Gal_Oxase/kelch_b-propeller"/>
</dbReference>
<evidence type="ECO:0008006" key="5">
    <source>
        <dbReference type="Google" id="ProtNLM"/>
    </source>
</evidence>
<name>A0AAU9KAR4_9CILI</name>
<organism evidence="3 4">
    <name type="scientific">Blepharisma stoltei</name>
    <dbReference type="NCBI Taxonomy" id="1481888"/>
    <lineage>
        <taxon>Eukaryota</taxon>
        <taxon>Sar</taxon>
        <taxon>Alveolata</taxon>
        <taxon>Ciliophora</taxon>
        <taxon>Postciliodesmatophora</taxon>
        <taxon>Heterotrichea</taxon>
        <taxon>Heterotrichida</taxon>
        <taxon>Blepharismidae</taxon>
        <taxon>Blepharisma</taxon>
    </lineage>
</organism>
<dbReference type="Proteomes" id="UP001162131">
    <property type="component" value="Unassembled WGS sequence"/>
</dbReference>
<gene>
    <name evidence="3" type="ORF">BSTOLATCC_MIC62371</name>
</gene>
<dbReference type="Gene3D" id="2.120.10.80">
    <property type="entry name" value="Kelch-type beta propeller"/>
    <property type="match status" value="1"/>
</dbReference>
<dbReference type="InterPro" id="IPR006652">
    <property type="entry name" value="Kelch_1"/>
</dbReference>
<accession>A0AAU9KAR4</accession>
<dbReference type="AlphaFoldDB" id="A0AAU9KAR4"/>
<evidence type="ECO:0000256" key="1">
    <source>
        <dbReference type="ARBA" id="ARBA00022441"/>
    </source>
</evidence>
<evidence type="ECO:0000313" key="3">
    <source>
        <dbReference type="EMBL" id="CAG9334786.1"/>
    </source>
</evidence>
<comment type="caution">
    <text evidence="3">The sequence shown here is derived from an EMBL/GenBank/DDBJ whole genome shotgun (WGS) entry which is preliminary data.</text>
</comment>
<dbReference type="EMBL" id="CAJZBQ010000060">
    <property type="protein sequence ID" value="CAG9334786.1"/>
    <property type="molecule type" value="Genomic_DNA"/>
</dbReference>
<keyword evidence="2" id="KW-0677">Repeat</keyword>
<dbReference type="InterPro" id="IPR015915">
    <property type="entry name" value="Kelch-typ_b-propeller"/>
</dbReference>
<keyword evidence="4" id="KW-1185">Reference proteome</keyword>
<evidence type="ECO:0000256" key="2">
    <source>
        <dbReference type="ARBA" id="ARBA00022737"/>
    </source>
</evidence>
<keyword evidence="1" id="KW-0880">Kelch repeat</keyword>
<proteinExistence type="predicted"/>
<evidence type="ECO:0000313" key="4">
    <source>
        <dbReference type="Proteomes" id="UP001162131"/>
    </source>
</evidence>
<dbReference type="PANTHER" id="PTHR46344">
    <property type="entry name" value="OS02G0202900 PROTEIN"/>
    <property type="match status" value="1"/>
</dbReference>